<organism evidence="3 4">
    <name type="scientific">candidate division WWE3 bacterium GW2011_GWC2_44_9</name>
    <dbReference type="NCBI Taxonomy" id="1619125"/>
    <lineage>
        <taxon>Bacteria</taxon>
        <taxon>Katanobacteria</taxon>
    </lineage>
</organism>
<feature type="region of interest" description="Disordered" evidence="1">
    <location>
        <begin position="85"/>
        <end position="105"/>
    </location>
</feature>
<evidence type="ECO:0000313" key="4">
    <source>
        <dbReference type="Proteomes" id="UP000034504"/>
    </source>
</evidence>
<keyword evidence="2" id="KW-0472">Membrane</keyword>
<gene>
    <name evidence="3" type="ORF">UW82_C0041G0008</name>
</gene>
<evidence type="ECO:0000256" key="2">
    <source>
        <dbReference type="SAM" id="Phobius"/>
    </source>
</evidence>
<name>A0A0G1MRF4_UNCKA</name>
<comment type="caution">
    <text evidence="3">The sequence shown here is derived from an EMBL/GenBank/DDBJ whole genome shotgun (WGS) entry which is preliminary data.</text>
</comment>
<dbReference type="AlphaFoldDB" id="A0A0G1MRF4"/>
<protein>
    <submittedName>
        <fullName evidence="3">Uncharacterized protein</fullName>
    </submittedName>
</protein>
<reference evidence="3 4" key="1">
    <citation type="journal article" date="2015" name="Nature">
        <title>rRNA introns, odd ribosomes, and small enigmatic genomes across a large radiation of phyla.</title>
        <authorList>
            <person name="Brown C.T."/>
            <person name="Hug L.A."/>
            <person name="Thomas B.C."/>
            <person name="Sharon I."/>
            <person name="Castelle C.J."/>
            <person name="Singh A."/>
            <person name="Wilkins M.J."/>
            <person name="Williams K.H."/>
            <person name="Banfield J.F."/>
        </authorList>
    </citation>
    <scope>NUCLEOTIDE SEQUENCE [LARGE SCALE GENOMIC DNA]</scope>
</reference>
<feature type="compositionally biased region" description="Polar residues" evidence="1">
    <location>
        <begin position="87"/>
        <end position="97"/>
    </location>
</feature>
<dbReference type="EMBL" id="LCJU01000041">
    <property type="protein sequence ID" value="KKT83377.1"/>
    <property type="molecule type" value="Genomic_DNA"/>
</dbReference>
<keyword evidence="2" id="KW-1133">Transmembrane helix</keyword>
<proteinExistence type="predicted"/>
<accession>A0A0G1MRF4</accession>
<feature type="transmembrane region" description="Helical" evidence="2">
    <location>
        <begin position="12"/>
        <end position="32"/>
    </location>
</feature>
<sequence>MPENISPTNKIILGASGVFAVVGIAAMVYTAAATKLGVNEDALKAAMKAEEGKRPNMQEAATTLGVSVDELRAALGFGEGFGGRGSMINSQPTQKALQESVKVEQ</sequence>
<keyword evidence="2" id="KW-0812">Transmembrane</keyword>
<evidence type="ECO:0000256" key="1">
    <source>
        <dbReference type="SAM" id="MobiDB-lite"/>
    </source>
</evidence>
<dbReference type="Proteomes" id="UP000034504">
    <property type="component" value="Unassembled WGS sequence"/>
</dbReference>
<evidence type="ECO:0000313" key="3">
    <source>
        <dbReference type="EMBL" id="KKT83377.1"/>
    </source>
</evidence>